<sequence>MRVASAGDSNKLSVTGISEKFRSEIDIQALNLDGFDVIVYCAALANLEDCEVDPEYAFWVNSEIPKLLCQKIQGTKSKFVYISTDAIFDGSKSFVEENDSPNPKSVYGKSKLQGEVNVSELDGRSLICRVNFFGSSPKNNSLFDYFYDNLIDRKKIIGFSNIFFTPISVNTLSRTILDLIMAEAQGIYHVCGSERISKLDFGIMIENLVLGTSGLVEPCLFTQTPTGPARSLDLSMSIKKLINLGISLPPLSSQLVETIQKRRITLT</sequence>
<dbReference type="Pfam" id="PF04321">
    <property type="entry name" value="RmlD_sub_bind"/>
    <property type="match status" value="1"/>
</dbReference>
<dbReference type="SUPFAM" id="SSF51735">
    <property type="entry name" value="NAD(P)-binding Rossmann-fold domains"/>
    <property type="match status" value="1"/>
</dbReference>
<evidence type="ECO:0000259" key="1">
    <source>
        <dbReference type="Pfam" id="PF04321"/>
    </source>
</evidence>
<reference evidence="2 3" key="1">
    <citation type="submission" date="2016-07" db="EMBL/GenBank/DDBJ databases">
        <title>High microdiversification within the ubiquitous acI lineage of Actinobacteria.</title>
        <authorList>
            <person name="Neuenschwander S.M."/>
            <person name="Salcher M."/>
            <person name="Ghai R."/>
            <person name="Pernthaler J."/>
        </authorList>
    </citation>
    <scope>NUCLEOTIDE SEQUENCE [LARGE SCALE GENOMIC DNA]</scope>
    <source>
        <strain evidence="2">MMS-IIB-76</strain>
    </source>
</reference>
<gene>
    <name evidence="2" type="ORF">A1sIIB76_00150</name>
</gene>
<dbReference type="InterPro" id="IPR036291">
    <property type="entry name" value="NAD(P)-bd_dom_sf"/>
</dbReference>
<dbReference type="AlphaFoldDB" id="A0AAC9YWX0"/>
<dbReference type="PANTHER" id="PTHR43242:SF1">
    <property type="entry name" value="NAD(P)-BINDING ROSSMANN-FOLD SUPERFAMILY PROTEIN"/>
    <property type="match status" value="1"/>
</dbReference>
<organism evidence="2 3">
    <name type="scientific">Candidatus Planktophila versatilis</name>
    <dbReference type="NCBI Taxonomy" id="1884905"/>
    <lineage>
        <taxon>Bacteria</taxon>
        <taxon>Bacillati</taxon>
        <taxon>Actinomycetota</taxon>
        <taxon>Actinomycetes</taxon>
        <taxon>Candidatus Nanopelagicales</taxon>
        <taxon>Candidatus Nanopelagicaceae</taxon>
        <taxon>Candidatus Planktophila</taxon>
    </lineage>
</organism>
<name>A0AAC9YWX0_9ACTN</name>
<dbReference type="InterPro" id="IPR029903">
    <property type="entry name" value="RmlD-like-bd"/>
</dbReference>
<dbReference type="CDD" id="cd05254">
    <property type="entry name" value="dTDP_HR_like_SDR_e"/>
    <property type="match status" value="1"/>
</dbReference>
<feature type="domain" description="RmlD-like substrate binding" evidence="1">
    <location>
        <begin position="34"/>
        <end position="261"/>
    </location>
</feature>
<accession>A0AAC9YWX0</accession>
<protein>
    <submittedName>
        <fullName evidence="2">dTDP-4-dehydrorhamnose reductase</fullName>
    </submittedName>
</protein>
<evidence type="ECO:0000313" key="3">
    <source>
        <dbReference type="Proteomes" id="UP000217194"/>
    </source>
</evidence>
<dbReference type="Gene3D" id="3.40.50.720">
    <property type="entry name" value="NAD(P)-binding Rossmann-like Domain"/>
    <property type="match status" value="1"/>
</dbReference>
<proteinExistence type="predicted"/>
<dbReference type="Gene3D" id="3.90.25.10">
    <property type="entry name" value="UDP-galactose 4-epimerase, domain 1"/>
    <property type="match status" value="1"/>
</dbReference>
<dbReference type="EMBL" id="CP016778">
    <property type="protein sequence ID" value="ASY22040.1"/>
    <property type="molecule type" value="Genomic_DNA"/>
</dbReference>
<dbReference type="Proteomes" id="UP000217194">
    <property type="component" value="Chromosome"/>
</dbReference>
<evidence type="ECO:0000313" key="2">
    <source>
        <dbReference type="EMBL" id="ASY22040.1"/>
    </source>
</evidence>
<dbReference type="PANTHER" id="PTHR43242">
    <property type="entry name" value="NAD(P)-BINDING ROSSMANN-FOLD SUPERFAMILY PROTEIN"/>
    <property type="match status" value="1"/>
</dbReference>